<organism evidence="1 2">
    <name type="scientific">Cutibacterium modestum HL044PA1</name>
    <dbReference type="NCBI Taxonomy" id="765109"/>
    <lineage>
        <taxon>Bacteria</taxon>
        <taxon>Bacillati</taxon>
        <taxon>Actinomycetota</taxon>
        <taxon>Actinomycetes</taxon>
        <taxon>Propionibacteriales</taxon>
        <taxon>Propionibacteriaceae</taxon>
        <taxon>Cutibacterium</taxon>
        <taxon>Cutibacterium modestum</taxon>
    </lineage>
</organism>
<dbReference type="EMBL" id="ADZU01000027">
    <property type="protein sequence ID" value="EFS92306.1"/>
    <property type="molecule type" value="Genomic_DNA"/>
</dbReference>
<protein>
    <submittedName>
        <fullName evidence="1">Uncharacterized protein</fullName>
    </submittedName>
</protein>
<reference evidence="1" key="1">
    <citation type="submission" date="2010-08" db="EMBL/GenBank/DDBJ databases">
        <authorList>
            <person name="Weinstock G."/>
            <person name="Sodergren E."/>
            <person name="Clifton S."/>
            <person name="Fulton L."/>
            <person name="Fulton B."/>
            <person name="Courtney L."/>
            <person name="Fronick C."/>
            <person name="Harrison M."/>
            <person name="Strong C."/>
            <person name="Farmer C."/>
            <person name="Delahaunty K."/>
            <person name="Markovic C."/>
            <person name="Hall O."/>
            <person name="Minx P."/>
            <person name="Tomlinson C."/>
            <person name="Mitreva M."/>
            <person name="Hou S."/>
            <person name="Chen J."/>
            <person name="Wollam A."/>
            <person name="Pepin K.H."/>
            <person name="Johnson M."/>
            <person name="Bhonagiri V."/>
            <person name="Zhang X."/>
            <person name="Suruliraj S."/>
            <person name="Warren W."/>
            <person name="Chinwalla A."/>
            <person name="Mardis E.R."/>
            <person name="Wilson R.K."/>
        </authorList>
    </citation>
    <scope>NUCLEOTIDE SEQUENCE [LARGE SCALE GENOMIC DNA]</scope>
    <source>
        <strain evidence="1">HL044PA1</strain>
    </source>
</reference>
<proteinExistence type="predicted"/>
<evidence type="ECO:0000313" key="2">
    <source>
        <dbReference type="Proteomes" id="UP000003179"/>
    </source>
</evidence>
<accession>A0ABN0C504</accession>
<gene>
    <name evidence="1" type="ORF">HMPREF9607_01649</name>
</gene>
<comment type="caution">
    <text evidence="1">The sequence shown here is derived from an EMBL/GenBank/DDBJ whole genome shotgun (WGS) entry which is preliminary data.</text>
</comment>
<sequence length="39" mass="4196">MSVQVITWRVLLPWVEGTGLPVRSIATGNGPAFAYHISA</sequence>
<evidence type="ECO:0000313" key="1">
    <source>
        <dbReference type="EMBL" id="EFS92306.1"/>
    </source>
</evidence>
<dbReference type="Proteomes" id="UP000003179">
    <property type="component" value="Unassembled WGS sequence"/>
</dbReference>
<name>A0ABN0C504_9ACTN</name>
<keyword evidence="2" id="KW-1185">Reference proteome</keyword>